<sequence>MKIRQTSSFDGSPSRATPSSAAEAIAELDAQYATGELEAHAYLTKKRGLVRAFLKQTTSPRRRPRAGES</sequence>
<evidence type="ECO:0000313" key="2">
    <source>
        <dbReference type="EMBL" id="UOQ55809.1"/>
    </source>
</evidence>
<protein>
    <recommendedName>
        <fullName evidence="4">SHOCT domain-containing protein</fullName>
    </recommendedName>
</protein>
<evidence type="ECO:0000256" key="1">
    <source>
        <dbReference type="SAM" id="MobiDB-lite"/>
    </source>
</evidence>
<feature type="compositionally biased region" description="Polar residues" evidence="1">
    <location>
        <begin position="1"/>
        <end position="20"/>
    </location>
</feature>
<reference evidence="2 3" key="1">
    <citation type="submission" date="2022-04" db="EMBL/GenBank/DDBJ databases">
        <title>Leucobacter sp. isolated from rhizosphere of garlic.</title>
        <authorList>
            <person name="Won M."/>
            <person name="Lee C.-M."/>
            <person name="Woen H.-Y."/>
            <person name="Kwon S.-W."/>
        </authorList>
    </citation>
    <scope>NUCLEOTIDE SEQUENCE [LARGE SCALE GENOMIC DNA]</scope>
    <source>
        <strain evidence="2 3">H21R-40</strain>
    </source>
</reference>
<proteinExistence type="predicted"/>
<dbReference type="Proteomes" id="UP000831786">
    <property type="component" value="Chromosome"/>
</dbReference>
<feature type="region of interest" description="Disordered" evidence="1">
    <location>
        <begin position="1"/>
        <end position="21"/>
    </location>
</feature>
<evidence type="ECO:0008006" key="4">
    <source>
        <dbReference type="Google" id="ProtNLM"/>
    </source>
</evidence>
<organism evidence="2 3">
    <name type="scientific">Leucobacter allii</name>
    <dbReference type="NCBI Taxonomy" id="2932247"/>
    <lineage>
        <taxon>Bacteria</taxon>
        <taxon>Bacillati</taxon>
        <taxon>Actinomycetota</taxon>
        <taxon>Actinomycetes</taxon>
        <taxon>Micrococcales</taxon>
        <taxon>Microbacteriaceae</taxon>
        <taxon>Leucobacter</taxon>
    </lineage>
</organism>
<accession>A0ABY4FGJ7</accession>
<gene>
    <name evidence="2" type="ORF">MUN78_08785</name>
</gene>
<name>A0ABY4FGJ7_9MICO</name>
<dbReference type="EMBL" id="CP095045">
    <property type="protein sequence ID" value="UOQ55809.1"/>
    <property type="molecule type" value="Genomic_DNA"/>
</dbReference>
<evidence type="ECO:0000313" key="3">
    <source>
        <dbReference type="Proteomes" id="UP000831786"/>
    </source>
</evidence>
<dbReference type="RefSeq" id="WP_244725834.1">
    <property type="nucleotide sequence ID" value="NZ_CP095045.1"/>
</dbReference>
<keyword evidence="3" id="KW-1185">Reference proteome</keyword>